<keyword evidence="2" id="KW-1185">Reference proteome</keyword>
<dbReference type="AlphaFoldDB" id="A0A4U0EM73"/>
<dbReference type="OrthoDB" id="1451802at2"/>
<evidence type="ECO:0000313" key="1">
    <source>
        <dbReference type="EMBL" id="TJY32530.1"/>
    </source>
</evidence>
<reference evidence="1 2" key="1">
    <citation type="submission" date="2019-04" db="EMBL/GenBank/DDBJ databases">
        <title>Lacinutrix sp. nov., isolated from marine water.</title>
        <authorList>
            <person name="Kim W."/>
        </authorList>
    </citation>
    <scope>NUCLEOTIDE SEQUENCE [LARGE SCALE GENOMIC DNA]</scope>
    <source>
        <strain evidence="1 2">CAU 1491</strain>
    </source>
</reference>
<dbReference type="Proteomes" id="UP000307657">
    <property type="component" value="Unassembled WGS sequence"/>
</dbReference>
<dbReference type="EMBL" id="SUPL01000009">
    <property type="protein sequence ID" value="TJY32530.1"/>
    <property type="molecule type" value="Genomic_DNA"/>
</dbReference>
<protein>
    <submittedName>
        <fullName evidence="1">Uncharacterized protein</fullName>
    </submittedName>
</protein>
<accession>A0A4U0EM73</accession>
<sequence length="87" mass="10178">MTIRELNNELKKSGVSENKYFLHGLFGSTDDDNKVALTIKKGQNTDEYEVYYKELGEKHSSRTFNTEAEACEYILNKFKKNTRFFNP</sequence>
<proteinExistence type="predicted"/>
<gene>
    <name evidence="1" type="ORF">E5167_14295</name>
</gene>
<evidence type="ECO:0000313" key="2">
    <source>
        <dbReference type="Proteomes" id="UP000307657"/>
    </source>
</evidence>
<comment type="caution">
    <text evidence="1">The sequence shown here is derived from an EMBL/GenBank/DDBJ whole genome shotgun (WGS) entry which is preliminary data.</text>
</comment>
<name>A0A4U0EM73_9FLAO</name>
<organism evidence="1 2">
    <name type="scientific">Pontimicrobium aquaticum</name>
    <dbReference type="NCBI Taxonomy" id="2565367"/>
    <lineage>
        <taxon>Bacteria</taxon>
        <taxon>Pseudomonadati</taxon>
        <taxon>Bacteroidota</taxon>
        <taxon>Flavobacteriia</taxon>
        <taxon>Flavobacteriales</taxon>
        <taxon>Flavobacteriaceae</taxon>
        <taxon>Pontimicrobium</taxon>
    </lineage>
</organism>